<dbReference type="PROSITE" id="PS51318">
    <property type="entry name" value="TAT"/>
    <property type="match status" value="1"/>
</dbReference>
<feature type="domain" description="DJ-1/PfpI" evidence="1">
    <location>
        <begin position="43"/>
        <end position="215"/>
    </location>
</feature>
<dbReference type="Proteomes" id="UP001595859">
    <property type="component" value="Unassembled WGS sequence"/>
</dbReference>
<dbReference type="InterPro" id="IPR029062">
    <property type="entry name" value="Class_I_gatase-like"/>
</dbReference>
<dbReference type="Pfam" id="PF01965">
    <property type="entry name" value="DJ-1_PfpI"/>
    <property type="match status" value="1"/>
</dbReference>
<name>A0ABV9RUY6_9PSEU</name>
<evidence type="ECO:0000313" key="2">
    <source>
        <dbReference type="EMBL" id="MFC4852175.1"/>
    </source>
</evidence>
<sequence length="241" mass="25700">MNRRDLLRSTMGAATAAAVAGLVGPSTVAAARAAGQRRQETLRVRILMYDGVEEVDSIGPAEVFDIARVYYDAKIDVRYVTVDEPRTITMNRGAKMVVEHRWRARDADIVVVPGGGWRDPSAPGTHVEIARGVLPRALADAHDGGRIIAGVCVGVMLMSAAGLTKGRPCTTHALAKERLEAEGGILKKARVVDAGTVVTAGGVTSGIDQALWLVEREFGPDMAVGVEGVLEHERRGTVWRA</sequence>
<protein>
    <submittedName>
        <fullName evidence="2">DJ-1/PfpI family protein</fullName>
    </submittedName>
</protein>
<evidence type="ECO:0000313" key="3">
    <source>
        <dbReference type="Proteomes" id="UP001595859"/>
    </source>
</evidence>
<accession>A0ABV9RUY6</accession>
<keyword evidence="3" id="KW-1185">Reference proteome</keyword>
<reference evidence="3" key="1">
    <citation type="journal article" date="2019" name="Int. J. Syst. Evol. Microbiol.">
        <title>The Global Catalogue of Microorganisms (GCM) 10K type strain sequencing project: providing services to taxonomists for standard genome sequencing and annotation.</title>
        <authorList>
            <consortium name="The Broad Institute Genomics Platform"/>
            <consortium name="The Broad Institute Genome Sequencing Center for Infectious Disease"/>
            <person name="Wu L."/>
            <person name="Ma J."/>
        </authorList>
    </citation>
    <scope>NUCLEOTIDE SEQUENCE [LARGE SCALE GENOMIC DNA]</scope>
    <source>
        <strain evidence="3">ZS-22-S1</strain>
    </source>
</reference>
<dbReference type="InterPro" id="IPR006311">
    <property type="entry name" value="TAT_signal"/>
</dbReference>
<evidence type="ECO:0000259" key="1">
    <source>
        <dbReference type="Pfam" id="PF01965"/>
    </source>
</evidence>
<gene>
    <name evidence="2" type="ORF">ACFPCV_01575</name>
</gene>
<dbReference type="InterPro" id="IPR052158">
    <property type="entry name" value="INH-QAR"/>
</dbReference>
<dbReference type="PANTHER" id="PTHR43130">
    <property type="entry name" value="ARAC-FAMILY TRANSCRIPTIONAL REGULATOR"/>
    <property type="match status" value="1"/>
</dbReference>
<organism evidence="2 3">
    <name type="scientific">Actinophytocola glycyrrhizae</name>
    <dbReference type="NCBI Taxonomy" id="2044873"/>
    <lineage>
        <taxon>Bacteria</taxon>
        <taxon>Bacillati</taxon>
        <taxon>Actinomycetota</taxon>
        <taxon>Actinomycetes</taxon>
        <taxon>Pseudonocardiales</taxon>
        <taxon>Pseudonocardiaceae</taxon>
    </lineage>
</organism>
<dbReference type="EMBL" id="JBHSIS010000002">
    <property type="protein sequence ID" value="MFC4852175.1"/>
    <property type="molecule type" value="Genomic_DNA"/>
</dbReference>
<dbReference type="SUPFAM" id="SSF52317">
    <property type="entry name" value="Class I glutamine amidotransferase-like"/>
    <property type="match status" value="1"/>
</dbReference>
<dbReference type="Gene3D" id="3.40.50.880">
    <property type="match status" value="1"/>
</dbReference>
<dbReference type="RefSeq" id="WP_378053645.1">
    <property type="nucleotide sequence ID" value="NZ_JBHSIS010000002.1"/>
</dbReference>
<comment type="caution">
    <text evidence="2">The sequence shown here is derived from an EMBL/GenBank/DDBJ whole genome shotgun (WGS) entry which is preliminary data.</text>
</comment>
<proteinExistence type="predicted"/>
<dbReference type="InterPro" id="IPR002818">
    <property type="entry name" value="DJ-1/PfpI"/>
</dbReference>
<dbReference type="PANTHER" id="PTHR43130:SF2">
    <property type="entry name" value="DJ-1_PFPI DOMAIN-CONTAINING PROTEIN"/>
    <property type="match status" value="1"/>
</dbReference>